<protein>
    <submittedName>
        <fullName evidence="1">UTP--glucose-1-phosphate uridylyltransferase subunit GalU</fullName>
    </submittedName>
</protein>
<keyword evidence="1" id="KW-0808">Transferase</keyword>
<reference evidence="1" key="1">
    <citation type="journal article" date="2015" name="PLoS ONE">
        <title>A Comparative Analysis of the Venom Gland Transcriptomes of the Fishing Spiders Dolomedes mizhoanus and Dolomedes sulfurous.</title>
        <authorList>
            <person name="Xu X."/>
            <person name="Wang H."/>
            <person name="Zhang F."/>
            <person name="Hu Z."/>
            <person name="Liang S."/>
            <person name="Liu Z."/>
        </authorList>
    </citation>
    <scope>NUCLEOTIDE SEQUENCE</scope>
</reference>
<sequence length="31" mass="3862">MPNGKYFRRRHIHTVSVKTFLNHKVQYFMPQ</sequence>
<organism evidence="1">
    <name type="scientific">Dolomedes sulfureus</name>
    <dbReference type="NCBI Taxonomy" id="492288"/>
    <lineage>
        <taxon>Eukaryota</taxon>
        <taxon>Metazoa</taxon>
        <taxon>Ecdysozoa</taxon>
        <taxon>Arthropoda</taxon>
        <taxon>Chelicerata</taxon>
        <taxon>Arachnida</taxon>
        <taxon>Araneae</taxon>
        <taxon>Araneomorphae</taxon>
        <taxon>Entelegynae</taxon>
        <taxon>Lycosoidea</taxon>
        <taxon>Pisauridae</taxon>
        <taxon>Dolomedes</taxon>
    </lineage>
</organism>
<proteinExistence type="evidence at transcript level"/>
<evidence type="ECO:0000313" key="1">
    <source>
        <dbReference type="EMBL" id="ALJ10915.1"/>
    </source>
</evidence>
<reference evidence="1" key="2">
    <citation type="submission" date="2015-02" db="EMBL/GenBank/DDBJ databases">
        <authorList>
            <person name="Chooi Y.-H."/>
        </authorList>
    </citation>
    <scope>NUCLEOTIDE SEQUENCE</scope>
</reference>
<dbReference type="EMBL" id="KP777773">
    <property type="protein sequence ID" value="ALJ10915.1"/>
    <property type="molecule type" value="mRNA"/>
</dbReference>
<dbReference type="AlphaFoldDB" id="A0A0P0CW21"/>
<keyword evidence="1" id="KW-0548">Nucleotidyltransferase</keyword>
<accession>A0A0P0CW21</accession>
<dbReference type="GO" id="GO:0016779">
    <property type="term" value="F:nucleotidyltransferase activity"/>
    <property type="evidence" value="ECO:0007669"/>
    <property type="project" value="UniProtKB-KW"/>
</dbReference>
<name>A0A0P0CW21_9ARAC</name>